<dbReference type="Proteomes" id="UP000265703">
    <property type="component" value="Unassembled WGS sequence"/>
</dbReference>
<sequence>MLVDTEIKDSKFYIDCVSCATWKITNRLFALKSFNNDKQTLKQVIKELKLHRIVDIHENILRFYGITYDTINQTKEYSLVLEYADSGTLSTYLKDHFNELDWNDKLRLAFQLASAVECTHGCGIIHRDLHANNILVHQRNIKLADFGLSKKITEVSSNTTRIFGIIPYIDPKSFDDQRKYELNEQSDVYSIGVLMWQISSGYQPFYYADNINYDVSLALAIINGKREEVIDGTPVVY</sequence>
<dbReference type="Gene3D" id="1.10.510.10">
    <property type="entry name" value="Transferase(Phosphotransferase) domain 1"/>
    <property type="match status" value="1"/>
</dbReference>
<keyword evidence="3" id="KW-1185">Reference proteome</keyword>
<dbReference type="OrthoDB" id="10261027at2759"/>
<feature type="domain" description="Protein kinase" evidence="1">
    <location>
        <begin position="1"/>
        <end position="237"/>
    </location>
</feature>
<dbReference type="AlphaFoldDB" id="A0A397SR67"/>
<reference evidence="2 3" key="1">
    <citation type="submission" date="2018-06" db="EMBL/GenBank/DDBJ databases">
        <title>Comparative genomics reveals the genomic features of Rhizophagus irregularis, R. cerebriforme, R. diaphanum and Gigaspora rosea, and their symbiotic lifestyle signature.</title>
        <authorList>
            <person name="Morin E."/>
            <person name="San Clemente H."/>
            <person name="Chen E.C.H."/>
            <person name="De La Providencia I."/>
            <person name="Hainaut M."/>
            <person name="Kuo A."/>
            <person name="Kohler A."/>
            <person name="Murat C."/>
            <person name="Tang N."/>
            <person name="Roy S."/>
            <person name="Loubradou J."/>
            <person name="Henrissat B."/>
            <person name="Grigoriev I.V."/>
            <person name="Corradi N."/>
            <person name="Roux C."/>
            <person name="Martin F.M."/>
        </authorList>
    </citation>
    <scope>NUCLEOTIDE SEQUENCE [LARGE SCALE GENOMIC DNA]</scope>
    <source>
        <strain evidence="2 3">DAOM 227022</strain>
    </source>
</reference>
<accession>A0A397SR67</accession>
<dbReference type="GO" id="GO:0004674">
    <property type="term" value="F:protein serine/threonine kinase activity"/>
    <property type="evidence" value="ECO:0007669"/>
    <property type="project" value="TreeGrafter"/>
</dbReference>
<comment type="caution">
    <text evidence="2">The sequence shown here is derived from an EMBL/GenBank/DDBJ whole genome shotgun (WGS) entry which is preliminary data.</text>
</comment>
<gene>
    <name evidence="2" type="ORF">C1645_829166</name>
</gene>
<evidence type="ECO:0000313" key="3">
    <source>
        <dbReference type="Proteomes" id="UP000265703"/>
    </source>
</evidence>
<name>A0A397SR67_9GLOM</name>
<dbReference type="PANTHER" id="PTHR44329">
    <property type="entry name" value="SERINE/THREONINE-PROTEIN KINASE TNNI3K-RELATED"/>
    <property type="match status" value="1"/>
</dbReference>
<protein>
    <submittedName>
        <fullName evidence="2">Kinase-like domain-containing protein</fullName>
    </submittedName>
</protein>
<proteinExistence type="predicted"/>
<dbReference type="SUPFAM" id="SSF56112">
    <property type="entry name" value="Protein kinase-like (PK-like)"/>
    <property type="match status" value="1"/>
</dbReference>
<dbReference type="EMBL" id="QKYT01000359">
    <property type="protein sequence ID" value="RIA86515.1"/>
    <property type="molecule type" value="Genomic_DNA"/>
</dbReference>
<organism evidence="2 3">
    <name type="scientific">Glomus cerebriforme</name>
    <dbReference type="NCBI Taxonomy" id="658196"/>
    <lineage>
        <taxon>Eukaryota</taxon>
        <taxon>Fungi</taxon>
        <taxon>Fungi incertae sedis</taxon>
        <taxon>Mucoromycota</taxon>
        <taxon>Glomeromycotina</taxon>
        <taxon>Glomeromycetes</taxon>
        <taxon>Glomerales</taxon>
        <taxon>Glomeraceae</taxon>
        <taxon>Glomus</taxon>
    </lineage>
</organism>
<dbReference type="InterPro" id="IPR001245">
    <property type="entry name" value="Ser-Thr/Tyr_kinase_cat_dom"/>
</dbReference>
<dbReference type="GO" id="GO:0005524">
    <property type="term" value="F:ATP binding"/>
    <property type="evidence" value="ECO:0007669"/>
    <property type="project" value="InterPro"/>
</dbReference>
<dbReference type="PROSITE" id="PS50011">
    <property type="entry name" value="PROTEIN_KINASE_DOM"/>
    <property type="match status" value="1"/>
</dbReference>
<evidence type="ECO:0000259" key="1">
    <source>
        <dbReference type="PROSITE" id="PS50011"/>
    </source>
</evidence>
<dbReference type="CDD" id="cd00180">
    <property type="entry name" value="PKc"/>
    <property type="match status" value="1"/>
</dbReference>
<keyword evidence="2" id="KW-0808">Transferase</keyword>
<dbReference type="InterPro" id="IPR011009">
    <property type="entry name" value="Kinase-like_dom_sf"/>
</dbReference>
<dbReference type="InterPro" id="IPR051681">
    <property type="entry name" value="Ser/Thr_Kinases-Pseudokinases"/>
</dbReference>
<dbReference type="InterPro" id="IPR000719">
    <property type="entry name" value="Prot_kinase_dom"/>
</dbReference>
<dbReference type="STRING" id="658196.A0A397SR67"/>
<dbReference type="Pfam" id="PF00069">
    <property type="entry name" value="Pkinase"/>
    <property type="match status" value="1"/>
</dbReference>
<evidence type="ECO:0000313" key="2">
    <source>
        <dbReference type="EMBL" id="RIA86515.1"/>
    </source>
</evidence>
<dbReference type="PRINTS" id="PR00109">
    <property type="entry name" value="TYRKINASE"/>
</dbReference>
<keyword evidence="2" id="KW-0418">Kinase</keyword>
<feature type="non-terminal residue" evidence="2">
    <location>
        <position position="237"/>
    </location>
</feature>